<keyword evidence="2" id="KW-1185">Reference proteome</keyword>
<proteinExistence type="predicted"/>
<dbReference type="EMBL" id="BSDY01000023">
    <property type="protein sequence ID" value="GLI57699.1"/>
    <property type="molecule type" value="Genomic_DNA"/>
</dbReference>
<protein>
    <submittedName>
        <fullName evidence="1">Uncharacterized protein</fullName>
    </submittedName>
</protein>
<name>A0A9W6GMA4_9FUSO</name>
<evidence type="ECO:0000313" key="2">
    <source>
        <dbReference type="Proteomes" id="UP001144471"/>
    </source>
</evidence>
<dbReference type="Proteomes" id="UP001144471">
    <property type="component" value="Unassembled WGS sequence"/>
</dbReference>
<dbReference type="AlphaFoldDB" id="A0A9W6GMA4"/>
<sequence length="98" mass="11417">MGKMTLDEAIRHAEEVSKSECSECSLEHKQLAEWLIELKEFRQDTGRMGYMRIYSFLSNCLDSGAIGALGIDEKTAQEYDEKSKKYFEEEFDKWFKGT</sequence>
<reference evidence="1" key="1">
    <citation type="submission" date="2022-12" db="EMBL/GenBank/DDBJ databases">
        <title>Reference genome sequencing for broad-spectrum identification of bacterial and archaeal isolates by mass spectrometry.</title>
        <authorList>
            <person name="Sekiguchi Y."/>
            <person name="Tourlousse D.M."/>
        </authorList>
    </citation>
    <scope>NUCLEOTIDE SEQUENCE</scope>
    <source>
        <strain evidence="1">10succ1</strain>
    </source>
</reference>
<comment type="caution">
    <text evidence="1">The sequence shown here is derived from an EMBL/GenBank/DDBJ whole genome shotgun (WGS) entry which is preliminary data.</text>
</comment>
<dbReference type="RefSeq" id="WP_281837376.1">
    <property type="nucleotide sequence ID" value="NZ_BSDY01000023.1"/>
</dbReference>
<gene>
    <name evidence="1" type="ORF">PM10SUCC1_32130</name>
</gene>
<organism evidence="1 2">
    <name type="scientific">Propionigenium maris DSM 9537</name>
    <dbReference type="NCBI Taxonomy" id="1123000"/>
    <lineage>
        <taxon>Bacteria</taxon>
        <taxon>Fusobacteriati</taxon>
        <taxon>Fusobacteriota</taxon>
        <taxon>Fusobacteriia</taxon>
        <taxon>Fusobacteriales</taxon>
        <taxon>Fusobacteriaceae</taxon>
        <taxon>Propionigenium</taxon>
    </lineage>
</organism>
<evidence type="ECO:0000313" key="1">
    <source>
        <dbReference type="EMBL" id="GLI57699.1"/>
    </source>
</evidence>
<accession>A0A9W6GMA4</accession>